<keyword evidence="4" id="KW-0539">Nucleus</keyword>
<evidence type="ECO:0000256" key="2">
    <source>
        <dbReference type="ARBA" id="ARBA00023015"/>
    </source>
</evidence>
<feature type="region of interest" description="Disordered" evidence="5">
    <location>
        <begin position="318"/>
        <end position="406"/>
    </location>
</feature>
<accession>A0A915EKB2</accession>
<dbReference type="GO" id="GO:0000226">
    <property type="term" value="P:microtubule cytoskeleton organization"/>
    <property type="evidence" value="ECO:0007669"/>
    <property type="project" value="InterPro"/>
</dbReference>
<dbReference type="AlphaFoldDB" id="A0A915EKB2"/>
<keyword evidence="3" id="KW-0804">Transcription</keyword>
<protein>
    <submittedName>
        <fullName evidence="7">Protein regulator of cytokinesis 1</fullName>
    </submittedName>
</protein>
<dbReference type="GO" id="GO:0008017">
    <property type="term" value="F:microtubule binding"/>
    <property type="evidence" value="ECO:0007669"/>
    <property type="project" value="InterPro"/>
</dbReference>
<dbReference type="SUPFAM" id="SSF140718">
    <property type="entry name" value="Mediator hinge subcomplex-like"/>
    <property type="match status" value="1"/>
</dbReference>
<dbReference type="InterPro" id="IPR007145">
    <property type="entry name" value="MAP65_Ase1_PRC1"/>
</dbReference>
<keyword evidence="6" id="KW-1185">Reference proteome</keyword>
<dbReference type="GO" id="GO:0016592">
    <property type="term" value="C:mediator complex"/>
    <property type="evidence" value="ECO:0007669"/>
    <property type="project" value="InterPro"/>
</dbReference>
<evidence type="ECO:0000256" key="1">
    <source>
        <dbReference type="ARBA" id="ARBA00004123"/>
    </source>
</evidence>
<name>A0A915EKB2_9BILA</name>
<keyword evidence="2" id="KW-0805">Transcription regulation</keyword>
<feature type="compositionally biased region" description="Polar residues" evidence="5">
    <location>
        <begin position="397"/>
        <end position="406"/>
    </location>
</feature>
<evidence type="ECO:0000313" key="6">
    <source>
        <dbReference type="Proteomes" id="UP000887574"/>
    </source>
</evidence>
<dbReference type="Gene3D" id="1.20.58.1520">
    <property type="match status" value="1"/>
</dbReference>
<dbReference type="Proteomes" id="UP000887574">
    <property type="component" value="Unplaced"/>
</dbReference>
<feature type="compositionally biased region" description="Polar residues" evidence="5">
    <location>
        <begin position="339"/>
        <end position="376"/>
    </location>
</feature>
<dbReference type="GO" id="GO:0005737">
    <property type="term" value="C:cytoplasm"/>
    <property type="evidence" value="ECO:0007669"/>
    <property type="project" value="TreeGrafter"/>
</dbReference>
<dbReference type="GO" id="GO:0005819">
    <property type="term" value="C:spindle"/>
    <property type="evidence" value="ECO:0007669"/>
    <property type="project" value="TreeGrafter"/>
</dbReference>
<dbReference type="Pfam" id="PF03999">
    <property type="entry name" value="MAP65_ASE1"/>
    <property type="match status" value="1"/>
</dbReference>
<evidence type="ECO:0000313" key="7">
    <source>
        <dbReference type="WBParaSite" id="jg6804.2"/>
    </source>
</evidence>
<feature type="region of interest" description="Disordered" evidence="5">
    <location>
        <begin position="1"/>
        <end position="20"/>
    </location>
</feature>
<comment type="subcellular location">
    <subcellularLocation>
        <location evidence="1">Nucleus</location>
    </subcellularLocation>
</comment>
<dbReference type="InterPro" id="IPR037212">
    <property type="entry name" value="Med7/Med21-like"/>
</dbReference>
<dbReference type="WBParaSite" id="jg6804.2">
    <property type="protein sequence ID" value="jg6804.2"/>
    <property type="gene ID" value="jg6804"/>
</dbReference>
<proteinExistence type="predicted"/>
<dbReference type="PANTHER" id="PTHR19321">
    <property type="entry name" value="PROTEIN REGULATOR OF CYTOKINESIS 1 PRC1-RELATED"/>
    <property type="match status" value="1"/>
</dbReference>
<sequence length="406" mass="46822">MPTTADPLCRPCSRNGHRRMSVEDSTSDLILSIRNTLERLTQLWDQVHMERSSREARVEYAYEHFHTLLRDIILDEKEMEKMRQMIPKLGDTLEERVQRLTELQNECKKIHKTLGMNCSICSVRTNVPGICIGTEAKRPTRCMGRTSCFPLRRTTSQVGGVIAEMFPSRSKKDNNDIQKMEEEVKQLQEKYQRGRPVFDKLNEWMSLWKEKLAGEQRVCRASFYNNRGGSIASTLKRQKQVAVNMNKAFEDLQTIVCEYVKQDYDEHDIMVEGMLPNKYAEYVMDEYERDKEMQKAQKQFARKHTECGQIKTLPRSVKRANAPTNTPATTTRATRKRSFSCSQLSVISPTSTPSQGPITSSPKPETHNIDFTSKTFVKSPIKTNVHKTPRRGVLTPSGKSSNRPWY</sequence>
<evidence type="ECO:0000256" key="3">
    <source>
        <dbReference type="ARBA" id="ARBA00023163"/>
    </source>
</evidence>
<organism evidence="6 7">
    <name type="scientific">Ditylenchus dipsaci</name>
    <dbReference type="NCBI Taxonomy" id="166011"/>
    <lineage>
        <taxon>Eukaryota</taxon>
        <taxon>Metazoa</taxon>
        <taxon>Ecdysozoa</taxon>
        <taxon>Nematoda</taxon>
        <taxon>Chromadorea</taxon>
        <taxon>Rhabditida</taxon>
        <taxon>Tylenchina</taxon>
        <taxon>Tylenchomorpha</taxon>
        <taxon>Sphaerularioidea</taxon>
        <taxon>Anguinidae</taxon>
        <taxon>Anguininae</taxon>
        <taxon>Ditylenchus</taxon>
    </lineage>
</organism>
<evidence type="ECO:0000256" key="4">
    <source>
        <dbReference type="ARBA" id="ARBA00023242"/>
    </source>
</evidence>
<dbReference type="PANTHER" id="PTHR19321:SF41">
    <property type="entry name" value="FASCETTO-RELATED"/>
    <property type="match status" value="1"/>
</dbReference>
<feature type="compositionally biased region" description="Low complexity" evidence="5">
    <location>
        <begin position="319"/>
        <end position="332"/>
    </location>
</feature>
<evidence type="ECO:0000256" key="5">
    <source>
        <dbReference type="SAM" id="MobiDB-lite"/>
    </source>
</evidence>
<reference evidence="7" key="1">
    <citation type="submission" date="2022-11" db="UniProtKB">
        <authorList>
            <consortium name="WormBaseParasite"/>
        </authorList>
    </citation>
    <scope>IDENTIFICATION</scope>
</reference>